<evidence type="ECO:0008006" key="3">
    <source>
        <dbReference type="Google" id="ProtNLM"/>
    </source>
</evidence>
<evidence type="ECO:0000313" key="1">
    <source>
        <dbReference type="EMBL" id="GLS17700.1"/>
    </source>
</evidence>
<protein>
    <recommendedName>
        <fullName evidence="3">DUF4112 domain-containing protein</fullName>
    </recommendedName>
</protein>
<organism evidence="1 2">
    <name type="scientific">Labrys miyagiensis</name>
    <dbReference type="NCBI Taxonomy" id="346912"/>
    <lineage>
        <taxon>Bacteria</taxon>
        <taxon>Pseudomonadati</taxon>
        <taxon>Pseudomonadota</taxon>
        <taxon>Alphaproteobacteria</taxon>
        <taxon>Hyphomicrobiales</taxon>
        <taxon>Xanthobacteraceae</taxon>
        <taxon>Labrys</taxon>
    </lineage>
</organism>
<proteinExistence type="predicted"/>
<dbReference type="PANTHER" id="PTHR35519">
    <property type="entry name" value="MEMBRANE PROTEINS"/>
    <property type="match status" value="1"/>
</dbReference>
<dbReference type="RefSeq" id="WP_284310506.1">
    <property type="nucleotide sequence ID" value="NZ_BSPC01000005.1"/>
</dbReference>
<dbReference type="InterPro" id="IPR025187">
    <property type="entry name" value="DUF4112"/>
</dbReference>
<gene>
    <name evidence="1" type="ORF">GCM10007874_07150</name>
</gene>
<sequence>MAFASSRTFDDRTDLRARVERLDRLSRLLDTAFAIPFTKIRFGVDAIIGLIPGFGDWAGVLLSSIIVIEAMRIGVPRVLLARMVVNVAIEGALGVLPVAGDIVDIFWRANRQNMALLRDHLLAEGRI</sequence>
<reference evidence="2" key="1">
    <citation type="journal article" date="2019" name="Int. J. Syst. Evol. Microbiol.">
        <title>The Global Catalogue of Microorganisms (GCM) 10K type strain sequencing project: providing services to taxonomists for standard genome sequencing and annotation.</title>
        <authorList>
            <consortium name="The Broad Institute Genomics Platform"/>
            <consortium name="The Broad Institute Genome Sequencing Center for Infectious Disease"/>
            <person name="Wu L."/>
            <person name="Ma J."/>
        </authorList>
    </citation>
    <scope>NUCLEOTIDE SEQUENCE [LARGE SCALE GENOMIC DNA]</scope>
    <source>
        <strain evidence="2">NBRC 101365</strain>
    </source>
</reference>
<keyword evidence="2" id="KW-1185">Reference proteome</keyword>
<dbReference type="EMBL" id="BSPC01000005">
    <property type="protein sequence ID" value="GLS17700.1"/>
    <property type="molecule type" value="Genomic_DNA"/>
</dbReference>
<comment type="caution">
    <text evidence="1">The sequence shown here is derived from an EMBL/GenBank/DDBJ whole genome shotgun (WGS) entry which is preliminary data.</text>
</comment>
<dbReference type="PANTHER" id="PTHR35519:SF2">
    <property type="entry name" value="PH DOMAIN PROTEIN"/>
    <property type="match status" value="1"/>
</dbReference>
<accession>A0ABQ6CCN1</accession>
<evidence type="ECO:0000313" key="2">
    <source>
        <dbReference type="Proteomes" id="UP001156882"/>
    </source>
</evidence>
<name>A0ABQ6CCN1_9HYPH</name>
<dbReference type="Pfam" id="PF13430">
    <property type="entry name" value="DUF4112"/>
    <property type="match status" value="1"/>
</dbReference>
<dbReference type="Proteomes" id="UP001156882">
    <property type="component" value="Unassembled WGS sequence"/>
</dbReference>